<accession>A0A5B0NBY7</accession>
<proteinExistence type="predicted"/>
<evidence type="ECO:0008006" key="3">
    <source>
        <dbReference type="Google" id="ProtNLM"/>
    </source>
</evidence>
<dbReference type="Proteomes" id="UP000324748">
    <property type="component" value="Unassembled WGS sequence"/>
</dbReference>
<dbReference type="GO" id="GO:0003676">
    <property type="term" value="F:nucleic acid binding"/>
    <property type="evidence" value="ECO:0007669"/>
    <property type="project" value="InterPro"/>
</dbReference>
<evidence type="ECO:0000313" key="2">
    <source>
        <dbReference type="Proteomes" id="UP000324748"/>
    </source>
</evidence>
<dbReference type="EMBL" id="VSWC01000106">
    <property type="protein sequence ID" value="KAA1085478.1"/>
    <property type="molecule type" value="Genomic_DNA"/>
</dbReference>
<organism evidence="1 2">
    <name type="scientific">Puccinia graminis f. sp. tritici</name>
    <dbReference type="NCBI Taxonomy" id="56615"/>
    <lineage>
        <taxon>Eukaryota</taxon>
        <taxon>Fungi</taxon>
        <taxon>Dikarya</taxon>
        <taxon>Basidiomycota</taxon>
        <taxon>Pucciniomycotina</taxon>
        <taxon>Pucciniomycetes</taxon>
        <taxon>Pucciniales</taxon>
        <taxon>Pucciniaceae</taxon>
        <taxon>Puccinia</taxon>
    </lineage>
</organism>
<protein>
    <recommendedName>
        <fullName evidence="3">RNase H type-1 domain-containing protein</fullName>
    </recommendedName>
</protein>
<comment type="caution">
    <text evidence="1">The sequence shown here is derived from an EMBL/GenBank/DDBJ whole genome shotgun (WGS) entry which is preliminary data.</text>
</comment>
<name>A0A5B0NBY7_PUCGR</name>
<evidence type="ECO:0000313" key="1">
    <source>
        <dbReference type="EMBL" id="KAA1085478.1"/>
    </source>
</evidence>
<dbReference type="Gene3D" id="3.30.420.10">
    <property type="entry name" value="Ribonuclease H-like superfamily/Ribonuclease H"/>
    <property type="match status" value="1"/>
</dbReference>
<dbReference type="OrthoDB" id="2717295at2759"/>
<dbReference type="InterPro" id="IPR036397">
    <property type="entry name" value="RNaseH_sf"/>
</dbReference>
<reference evidence="1 2" key="1">
    <citation type="submission" date="2019-05" db="EMBL/GenBank/DDBJ databases">
        <title>Emergence of the Ug99 lineage of the wheat stem rust pathogen through somatic hybridization.</title>
        <authorList>
            <person name="Li F."/>
            <person name="Upadhyaya N.M."/>
            <person name="Sperschneider J."/>
            <person name="Matny O."/>
            <person name="Nguyen-Phuc H."/>
            <person name="Mago R."/>
            <person name="Raley C."/>
            <person name="Miller M.E."/>
            <person name="Silverstein K.A.T."/>
            <person name="Henningsen E."/>
            <person name="Hirsch C.D."/>
            <person name="Visser B."/>
            <person name="Pretorius Z.A."/>
            <person name="Steffenson B.J."/>
            <person name="Schwessinger B."/>
            <person name="Dodds P.N."/>
            <person name="Figueroa M."/>
        </authorList>
    </citation>
    <scope>NUCLEOTIDE SEQUENCE [LARGE SCALE GENOMIC DNA]</scope>
    <source>
        <strain evidence="1">21-0</strain>
    </source>
</reference>
<keyword evidence="2" id="KW-1185">Reference proteome</keyword>
<dbReference type="AlphaFoldDB" id="A0A5B0NBY7"/>
<sequence>MLIAHSVQASDCYQFWQKKFKDKVFELKRNHWRKFLAESKDHQIFQAYKFTKSISNGNIAPLLNENNDLTSDKEEQARLLFKGTSEVPINYKGTASAALLNNSISFACRINDAEKASAYEAEVQAINIGLDIISNEAEKNNLPPFNNVNIFSDNQATLQVIANPPLSKSNQSTFIQIFDKVIGLNPKFRSSSIIFLPALIQGMRLEQPHNTLSGPQS</sequence>
<gene>
    <name evidence="1" type="ORF">PGT21_008629</name>
</gene>